<dbReference type="Proteomes" id="UP000623467">
    <property type="component" value="Unassembled WGS sequence"/>
</dbReference>
<feature type="transmembrane region" description="Helical" evidence="4">
    <location>
        <begin position="228"/>
        <end position="255"/>
    </location>
</feature>
<dbReference type="Gene3D" id="1.20.1560.10">
    <property type="entry name" value="ABC transporter type 1, transmembrane domain"/>
    <property type="match status" value="1"/>
</dbReference>
<name>A0A8H7DIM1_9AGAR</name>
<evidence type="ECO:0000256" key="2">
    <source>
        <dbReference type="ARBA" id="ARBA00022989"/>
    </source>
</evidence>
<evidence type="ECO:0000256" key="1">
    <source>
        <dbReference type="ARBA" id="ARBA00022692"/>
    </source>
</evidence>
<evidence type="ECO:0000313" key="5">
    <source>
        <dbReference type="EMBL" id="KAF7373648.1"/>
    </source>
</evidence>
<evidence type="ECO:0000256" key="4">
    <source>
        <dbReference type="SAM" id="Phobius"/>
    </source>
</evidence>
<gene>
    <name evidence="5" type="ORF">MSAN_00575500</name>
</gene>
<dbReference type="GO" id="GO:0016020">
    <property type="term" value="C:membrane"/>
    <property type="evidence" value="ECO:0007669"/>
    <property type="project" value="InterPro"/>
</dbReference>
<accession>A0A8H7DIM1</accession>
<feature type="transmembrane region" description="Helical" evidence="4">
    <location>
        <begin position="117"/>
        <end position="144"/>
    </location>
</feature>
<proteinExistence type="predicted"/>
<keyword evidence="6" id="KW-1185">Reference proteome</keyword>
<evidence type="ECO:0000313" key="6">
    <source>
        <dbReference type="Proteomes" id="UP000623467"/>
    </source>
</evidence>
<evidence type="ECO:0000256" key="3">
    <source>
        <dbReference type="ARBA" id="ARBA00023136"/>
    </source>
</evidence>
<keyword evidence="3 4" id="KW-0472">Membrane</keyword>
<dbReference type="InterPro" id="IPR036640">
    <property type="entry name" value="ABC1_TM_sf"/>
</dbReference>
<sequence>MPARGPGSRGGWVVRDSATGASSMMTIDQAFAAELNSRLTVMEIIGLSVRTAIIEPTFCESLSARERITSDDDNYIVGFDSYICINIQIFAQHLDIADSVAASQPPAIGITLLTNNLAYSALAGLGAILLSFSLQMLLVCVMFAQRKRGVKITDTRAQLSSASSFPSCVLHSLILTHAHAQALQDIRRIKYCAWESFYMHQIGSLREREIAAARKTVRRSLFIPSFPALLVSLNCVPSIARVALITLVTLIPVVVDNDEKD</sequence>
<keyword evidence="1 4" id="KW-0812">Transmembrane</keyword>
<comment type="caution">
    <text evidence="5">The sequence shown here is derived from an EMBL/GenBank/DDBJ whole genome shotgun (WGS) entry which is preliminary data.</text>
</comment>
<dbReference type="EMBL" id="JACAZH010000003">
    <property type="protein sequence ID" value="KAF7373648.1"/>
    <property type="molecule type" value="Genomic_DNA"/>
</dbReference>
<dbReference type="GO" id="GO:0005524">
    <property type="term" value="F:ATP binding"/>
    <property type="evidence" value="ECO:0007669"/>
    <property type="project" value="InterPro"/>
</dbReference>
<reference evidence="5" key="1">
    <citation type="submission" date="2020-05" db="EMBL/GenBank/DDBJ databases">
        <title>Mycena genomes resolve the evolution of fungal bioluminescence.</title>
        <authorList>
            <person name="Tsai I.J."/>
        </authorList>
    </citation>
    <scope>NUCLEOTIDE SEQUENCE</scope>
    <source>
        <strain evidence="5">160909Yilan</strain>
    </source>
</reference>
<organism evidence="5 6">
    <name type="scientific">Mycena sanguinolenta</name>
    <dbReference type="NCBI Taxonomy" id="230812"/>
    <lineage>
        <taxon>Eukaryota</taxon>
        <taxon>Fungi</taxon>
        <taxon>Dikarya</taxon>
        <taxon>Basidiomycota</taxon>
        <taxon>Agaricomycotina</taxon>
        <taxon>Agaricomycetes</taxon>
        <taxon>Agaricomycetidae</taxon>
        <taxon>Agaricales</taxon>
        <taxon>Marasmiineae</taxon>
        <taxon>Mycenaceae</taxon>
        <taxon>Mycena</taxon>
    </lineage>
</organism>
<keyword evidence="2 4" id="KW-1133">Transmembrane helix</keyword>
<dbReference type="AlphaFoldDB" id="A0A8H7DIM1"/>
<dbReference type="OrthoDB" id="6500128at2759"/>
<protein>
    <submittedName>
        <fullName evidence="5">Multidrug resistance-associated protein 1</fullName>
    </submittedName>
</protein>